<sequence>EFVKSDWSWNLDLLNVWLPEDVICRIISILPPHSDSGSDRQRLLTNSERVRRGTGHSNSYTLCRHAVEDLAHVLRDCPFAKDLWTFNTSWTATDVVKTSSCWARQYELCIGSGKRNNPSSNSANISDDTWVFLSTDGAVAKYSGYVATGGIQASHYLD</sequence>
<feature type="non-terminal residue" evidence="1">
    <location>
        <position position="158"/>
    </location>
</feature>
<protein>
    <recommendedName>
        <fullName evidence="3">Reverse transcriptase zinc-binding domain-containing protein</fullName>
    </recommendedName>
</protein>
<evidence type="ECO:0000313" key="2">
    <source>
        <dbReference type="Proteomes" id="UP000593578"/>
    </source>
</evidence>
<proteinExistence type="predicted"/>
<evidence type="ECO:0008006" key="3">
    <source>
        <dbReference type="Google" id="ProtNLM"/>
    </source>
</evidence>
<name>A0A7J8PMK1_GOSRA</name>
<dbReference type="EMBL" id="JABEZZ010000007">
    <property type="protein sequence ID" value="MBA0590505.1"/>
    <property type="molecule type" value="Genomic_DNA"/>
</dbReference>
<dbReference type="Proteomes" id="UP000593578">
    <property type="component" value="Unassembled WGS sequence"/>
</dbReference>
<evidence type="ECO:0000313" key="1">
    <source>
        <dbReference type="EMBL" id="MBA0590505.1"/>
    </source>
</evidence>
<gene>
    <name evidence="1" type="ORF">Gorai_019210</name>
</gene>
<organism evidence="1 2">
    <name type="scientific">Gossypium raimondii</name>
    <name type="common">Peruvian cotton</name>
    <name type="synonym">Gossypium klotzschianum subsp. raimondii</name>
    <dbReference type="NCBI Taxonomy" id="29730"/>
    <lineage>
        <taxon>Eukaryota</taxon>
        <taxon>Viridiplantae</taxon>
        <taxon>Streptophyta</taxon>
        <taxon>Embryophyta</taxon>
        <taxon>Tracheophyta</taxon>
        <taxon>Spermatophyta</taxon>
        <taxon>Magnoliopsida</taxon>
        <taxon>eudicotyledons</taxon>
        <taxon>Gunneridae</taxon>
        <taxon>Pentapetalae</taxon>
        <taxon>rosids</taxon>
        <taxon>malvids</taxon>
        <taxon>Malvales</taxon>
        <taxon>Malvaceae</taxon>
        <taxon>Malvoideae</taxon>
        <taxon>Gossypium</taxon>
    </lineage>
</organism>
<dbReference type="AlphaFoldDB" id="A0A7J8PMK1"/>
<reference evidence="1 2" key="1">
    <citation type="journal article" date="2019" name="Genome Biol. Evol.">
        <title>Insights into the evolution of the New World diploid cottons (Gossypium, subgenus Houzingenia) based on genome sequencing.</title>
        <authorList>
            <person name="Grover C.E."/>
            <person name="Arick M.A. 2nd"/>
            <person name="Thrash A."/>
            <person name="Conover J.L."/>
            <person name="Sanders W.S."/>
            <person name="Peterson D.G."/>
            <person name="Frelichowski J.E."/>
            <person name="Scheffler J.A."/>
            <person name="Scheffler B.E."/>
            <person name="Wendel J.F."/>
        </authorList>
    </citation>
    <scope>NUCLEOTIDE SEQUENCE [LARGE SCALE GENOMIC DNA]</scope>
    <source>
        <strain evidence="1">8</strain>
        <tissue evidence="1">Leaf</tissue>
    </source>
</reference>
<accession>A0A7J8PMK1</accession>
<comment type="caution">
    <text evidence="1">The sequence shown here is derived from an EMBL/GenBank/DDBJ whole genome shotgun (WGS) entry which is preliminary data.</text>
</comment>